<dbReference type="GO" id="GO:0016301">
    <property type="term" value="F:kinase activity"/>
    <property type="evidence" value="ECO:0007669"/>
    <property type="project" value="UniProtKB-KW"/>
</dbReference>
<dbReference type="Proteomes" id="UP001326613">
    <property type="component" value="Chromosome"/>
</dbReference>
<sequence>MDFKLNRESTDYHVNIRIITFVVTLVFLIVMFIYCIRIYASKKQNIMYVIRTEAELLANVFATDLNYSSYFLNIVTRKLGNYYMNLQYIQRVLQDYGELAKFNTVFGWRKYSWVDVNFREVVTSAQGIIAHPRRLDFMQTVTKELSDQEQIMFYMSKTTYKNDSLKLIAGTKNTENNKYVGYMILSYDIATIIRRLNTSKENHTNFVILDNKNTVIVQSQPVIHNIINNNGVISTYLNEVLERIDFFNKTEQEIAYLDVLSGVNYYIKKIKNLPFILIVNLDDDEIKNNILDDVIKKFLEVSVFVSIFLLIVISIYRRETYLREKAEQATIAANLATKAKSDFLAFTAHEIRSPLGFITTGSEAMIKQYFGPLSDTYCDYAKGIHQSAEVILKFITDILDENQIIEGKFQIVNDITSITKILETAIYVNQARADKKKIKINLNIMDSLPKLICDSRRMIQVMNNLLSNAIKYSNEETIITVDIKVISNDLVLDIIDQGIGMTEEEIKIALSNHGIILKKNHNLIDSYGLGLPIVKMLLDAHEAIFLIKSQPNVGTKVTIIFPKYKLVYDTK</sequence>
<accession>A0ABZ0UW58</accession>
<feature type="transmembrane region" description="Helical" evidence="6">
    <location>
        <begin position="298"/>
        <end position="316"/>
    </location>
</feature>
<evidence type="ECO:0000313" key="8">
    <source>
        <dbReference type="EMBL" id="WPY01332.1"/>
    </source>
</evidence>
<organism evidence="8 9">
    <name type="scientific">Candidatus Trichorickettsia mobilis</name>
    <dbReference type="NCBI Taxonomy" id="1346319"/>
    <lineage>
        <taxon>Bacteria</taxon>
        <taxon>Pseudomonadati</taxon>
        <taxon>Pseudomonadota</taxon>
        <taxon>Alphaproteobacteria</taxon>
        <taxon>Rickettsiales</taxon>
        <taxon>Rickettsiaceae</taxon>
        <taxon>Rickettsieae</taxon>
        <taxon>Candidatus Trichorickettsia</taxon>
    </lineage>
</organism>
<dbReference type="PANTHER" id="PTHR43047">
    <property type="entry name" value="TWO-COMPONENT HISTIDINE PROTEIN KINASE"/>
    <property type="match status" value="1"/>
</dbReference>
<evidence type="ECO:0000256" key="6">
    <source>
        <dbReference type="SAM" id="Phobius"/>
    </source>
</evidence>
<dbReference type="EC" id="2.7.13.3" evidence="2"/>
<dbReference type="CDD" id="cd00082">
    <property type="entry name" value="HisKA"/>
    <property type="match status" value="1"/>
</dbReference>
<dbReference type="PROSITE" id="PS50109">
    <property type="entry name" value="HIS_KIN"/>
    <property type="match status" value="1"/>
</dbReference>
<evidence type="ECO:0000256" key="5">
    <source>
        <dbReference type="ARBA" id="ARBA00022777"/>
    </source>
</evidence>
<dbReference type="SMART" id="SM00387">
    <property type="entry name" value="HATPase_c"/>
    <property type="match status" value="1"/>
</dbReference>
<dbReference type="Gene3D" id="3.30.565.10">
    <property type="entry name" value="Histidine kinase-like ATPase, C-terminal domain"/>
    <property type="match status" value="1"/>
</dbReference>
<dbReference type="InterPro" id="IPR003661">
    <property type="entry name" value="HisK_dim/P_dom"/>
</dbReference>
<dbReference type="Pfam" id="PF02518">
    <property type="entry name" value="HATPase_c"/>
    <property type="match status" value="1"/>
</dbReference>
<dbReference type="SMART" id="SM00388">
    <property type="entry name" value="HisKA"/>
    <property type="match status" value="1"/>
</dbReference>
<gene>
    <name evidence="8" type="ORF">Trichorick_01242</name>
</gene>
<proteinExistence type="predicted"/>
<dbReference type="InterPro" id="IPR036890">
    <property type="entry name" value="HATPase_C_sf"/>
</dbReference>
<dbReference type="EMBL" id="CP112932">
    <property type="protein sequence ID" value="WPY01332.1"/>
    <property type="molecule type" value="Genomic_DNA"/>
</dbReference>
<name>A0ABZ0UW58_9RICK</name>
<keyword evidence="6" id="KW-0812">Transmembrane</keyword>
<keyword evidence="4" id="KW-0808">Transferase</keyword>
<keyword evidence="5 8" id="KW-0418">Kinase</keyword>
<evidence type="ECO:0000259" key="7">
    <source>
        <dbReference type="PROSITE" id="PS50109"/>
    </source>
</evidence>
<evidence type="ECO:0000256" key="2">
    <source>
        <dbReference type="ARBA" id="ARBA00012438"/>
    </source>
</evidence>
<reference evidence="8 9" key="1">
    <citation type="submission" date="2022-10" db="EMBL/GenBank/DDBJ databases">
        <title>Host association and intracellularity evolved multiple times independently in the Rickettsiales.</title>
        <authorList>
            <person name="Castelli M."/>
            <person name="Nardi T."/>
            <person name="Gammuto L."/>
            <person name="Bellinzona G."/>
            <person name="Sabaneyeva E."/>
            <person name="Potekhin A."/>
            <person name="Serra V."/>
            <person name="Petroni G."/>
            <person name="Sassera D."/>
        </authorList>
    </citation>
    <scope>NUCLEOTIDE SEQUENCE [LARGE SCALE GENOMIC DNA]</scope>
    <source>
        <strain evidence="8 9">Kr 154-4</strain>
    </source>
</reference>
<dbReference type="InterPro" id="IPR003594">
    <property type="entry name" value="HATPase_dom"/>
</dbReference>
<evidence type="ECO:0000256" key="4">
    <source>
        <dbReference type="ARBA" id="ARBA00022679"/>
    </source>
</evidence>
<dbReference type="Pfam" id="PF00512">
    <property type="entry name" value="HisKA"/>
    <property type="match status" value="1"/>
</dbReference>
<keyword evidence="6" id="KW-1133">Transmembrane helix</keyword>
<keyword evidence="3" id="KW-0597">Phosphoprotein</keyword>
<feature type="transmembrane region" description="Helical" evidence="6">
    <location>
        <begin position="12"/>
        <end position="36"/>
    </location>
</feature>
<evidence type="ECO:0000313" key="9">
    <source>
        <dbReference type="Proteomes" id="UP001326613"/>
    </source>
</evidence>
<dbReference type="PANTHER" id="PTHR43047:SF72">
    <property type="entry name" value="OSMOSENSING HISTIDINE PROTEIN KINASE SLN1"/>
    <property type="match status" value="1"/>
</dbReference>
<feature type="domain" description="Histidine kinase" evidence="7">
    <location>
        <begin position="346"/>
        <end position="565"/>
    </location>
</feature>
<dbReference type="PRINTS" id="PR00344">
    <property type="entry name" value="BCTRLSENSOR"/>
</dbReference>
<dbReference type="SUPFAM" id="SSF47384">
    <property type="entry name" value="Homodimeric domain of signal transducing histidine kinase"/>
    <property type="match status" value="1"/>
</dbReference>
<dbReference type="Gene3D" id="1.10.287.130">
    <property type="match status" value="1"/>
</dbReference>
<protein>
    <recommendedName>
        <fullName evidence="2">histidine kinase</fullName>
        <ecNumber evidence="2">2.7.13.3</ecNumber>
    </recommendedName>
</protein>
<dbReference type="InterPro" id="IPR004358">
    <property type="entry name" value="Sig_transdc_His_kin-like_C"/>
</dbReference>
<keyword evidence="6" id="KW-0472">Membrane</keyword>
<dbReference type="InterPro" id="IPR036097">
    <property type="entry name" value="HisK_dim/P_sf"/>
</dbReference>
<dbReference type="SUPFAM" id="SSF55874">
    <property type="entry name" value="ATPase domain of HSP90 chaperone/DNA topoisomerase II/histidine kinase"/>
    <property type="match status" value="1"/>
</dbReference>
<comment type="catalytic activity">
    <reaction evidence="1">
        <text>ATP + protein L-histidine = ADP + protein N-phospho-L-histidine.</text>
        <dbReference type="EC" id="2.7.13.3"/>
    </reaction>
</comment>
<keyword evidence="9" id="KW-1185">Reference proteome</keyword>
<evidence type="ECO:0000256" key="3">
    <source>
        <dbReference type="ARBA" id="ARBA00022553"/>
    </source>
</evidence>
<evidence type="ECO:0000256" key="1">
    <source>
        <dbReference type="ARBA" id="ARBA00000085"/>
    </source>
</evidence>
<dbReference type="InterPro" id="IPR005467">
    <property type="entry name" value="His_kinase_dom"/>
</dbReference>